<evidence type="ECO:0000256" key="4">
    <source>
        <dbReference type="ARBA" id="ARBA00023033"/>
    </source>
</evidence>
<keyword evidence="4 8" id="KW-0503">Monooxygenase</keyword>
<keyword evidence="1 6" id="KW-0285">Flavoprotein</keyword>
<dbReference type="PANTHER" id="PTHR30011:SF16">
    <property type="entry name" value="C2H2 FINGER DOMAIN TRANSCRIPTION FACTOR (EUROFUNG)-RELATED"/>
    <property type="match status" value="1"/>
</dbReference>
<dbReference type="RefSeq" id="WP_099091413.1">
    <property type="nucleotide sequence ID" value="NZ_MRZN01000034.1"/>
</dbReference>
<protein>
    <submittedName>
        <fullName evidence="8">Nitrilotriacetate monooxygenase</fullName>
    </submittedName>
</protein>
<evidence type="ECO:0000256" key="5">
    <source>
        <dbReference type="ARBA" id="ARBA00033748"/>
    </source>
</evidence>
<dbReference type="InterPro" id="IPR011251">
    <property type="entry name" value="Luciferase-like_dom"/>
</dbReference>
<evidence type="ECO:0000256" key="6">
    <source>
        <dbReference type="PIRSR" id="PIRSR000337-1"/>
    </source>
</evidence>
<feature type="binding site" evidence="6">
    <location>
        <position position="146"/>
    </location>
    <ligand>
        <name>FMN</name>
        <dbReference type="ChEBI" id="CHEBI:58210"/>
    </ligand>
</feature>
<dbReference type="Proteomes" id="UP000223828">
    <property type="component" value="Unassembled WGS sequence"/>
</dbReference>
<feature type="domain" description="Luciferase-like" evidence="7">
    <location>
        <begin position="17"/>
        <end position="379"/>
    </location>
</feature>
<dbReference type="PIRSF" id="PIRSF000337">
    <property type="entry name" value="NTA_MOA"/>
    <property type="match status" value="1"/>
</dbReference>
<dbReference type="GO" id="GO:0016705">
    <property type="term" value="F:oxidoreductase activity, acting on paired donors, with incorporation or reduction of molecular oxygen"/>
    <property type="evidence" value="ECO:0007669"/>
    <property type="project" value="InterPro"/>
</dbReference>
<dbReference type="Gene3D" id="3.20.20.30">
    <property type="entry name" value="Luciferase-like domain"/>
    <property type="match status" value="1"/>
</dbReference>
<evidence type="ECO:0000256" key="2">
    <source>
        <dbReference type="ARBA" id="ARBA00022643"/>
    </source>
</evidence>
<feature type="binding site" evidence="6">
    <location>
        <position position="92"/>
    </location>
    <ligand>
        <name>FMN</name>
        <dbReference type="ChEBI" id="CHEBI:58210"/>
    </ligand>
</feature>
<name>A0A2C6WK14_9STAP</name>
<evidence type="ECO:0000313" key="9">
    <source>
        <dbReference type="Proteomes" id="UP000223828"/>
    </source>
</evidence>
<comment type="similarity">
    <text evidence="5">Belongs to the NtaA/SnaA/DszA monooxygenase family.</text>
</comment>
<keyword evidence="3" id="KW-0560">Oxidoreductase</keyword>
<dbReference type="CDD" id="cd01095">
    <property type="entry name" value="Nitrilotriacetate_monoxgenase"/>
    <property type="match status" value="1"/>
</dbReference>
<dbReference type="EMBL" id="MRZN01000034">
    <property type="protein sequence ID" value="PHK48503.1"/>
    <property type="molecule type" value="Genomic_DNA"/>
</dbReference>
<feature type="binding site" evidence="6">
    <location>
        <position position="216"/>
    </location>
    <ligand>
        <name>FMN</name>
        <dbReference type="ChEBI" id="CHEBI:58210"/>
    </ligand>
</feature>
<dbReference type="Pfam" id="PF00296">
    <property type="entry name" value="Bac_luciferase"/>
    <property type="match status" value="1"/>
</dbReference>
<feature type="binding site" evidence="6">
    <location>
        <position position="217"/>
    </location>
    <ligand>
        <name>FMN</name>
        <dbReference type="ChEBI" id="CHEBI:58210"/>
    </ligand>
</feature>
<evidence type="ECO:0000256" key="1">
    <source>
        <dbReference type="ARBA" id="ARBA00022630"/>
    </source>
</evidence>
<evidence type="ECO:0000256" key="3">
    <source>
        <dbReference type="ARBA" id="ARBA00023002"/>
    </source>
</evidence>
<dbReference type="PANTHER" id="PTHR30011">
    <property type="entry name" value="ALKANESULFONATE MONOOXYGENASE-RELATED"/>
    <property type="match status" value="1"/>
</dbReference>
<dbReference type="NCBIfam" id="TIGR03860">
    <property type="entry name" value="FMN_nitrolo"/>
    <property type="match status" value="1"/>
</dbReference>
<reference evidence="9" key="1">
    <citation type="submission" date="2017-10" db="EMBL/GenBank/DDBJ databases">
        <title>Staphylococcus edaphicus sp. nov., isolated in Antarctica, harbouring mecC gene and genomic islands essential in adaptation to extreme environment.</title>
        <authorList>
            <person name="Pantucek R."/>
            <person name="Sedlacek I."/>
            <person name="Indrakova A."/>
            <person name="Vrbovska V."/>
            <person name="Maslanova I."/>
            <person name="Kovarovic V."/>
            <person name="Svec P."/>
            <person name="Kralova S."/>
            <person name="Kristofova L."/>
            <person name="Keklakova J."/>
            <person name="Petras P."/>
            <person name="Doskar J."/>
        </authorList>
    </citation>
    <scope>NUCLEOTIDE SEQUENCE [LARGE SCALE GENOMIC DNA]</scope>
    <source>
        <strain evidence="9">CCM 5085</strain>
    </source>
</reference>
<proteinExistence type="inferred from homology"/>
<accession>A0A2C6WK14</accession>
<evidence type="ECO:0000313" key="8">
    <source>
        <dbReference type="EMBL" id="PHK48503.1"/>
    </source>
</evidence>
<comment type="caution">
    <text evidence="8">The sequence shown here is derived from an EMBL/GenBank/DDBJ whole genome shotgun (WGS) entry which is preliminary data.</text>
</comment>
<feature type="binding site" evidence="6">
    <location>
        <position position="55"/>
    </location>
    <ligand>
        <name>FMN</name>
        <dbReference type="ChEBI" id="CHEBI:58210"/>
    </ligand>
</feature>
<dbReference type="InterPro" id="IPR016215">
    <property type="entry name" value="NTA_MOA"/>
</dbReference>
<dbReference type="GO" id="GO:0004497">
    <property type="term" value="F:monooxygenase activity"/>
    <property type="evidence" value="ECO:0007669"/>
    <property type="project" value="UniProtKB-KW"/>
</dbReference>
<feature type="binding site" evidence="6">
    <location>
        <position position="142"/>
    </location>
    <ligand>
        <name>FMN</name>
        <dbReference type="ChEBI" id="CHEBI:58210"/>
    </ligand>
</feature>
<gene>
    <name evidence="8" type="ORF">BTJ66_13260</name>
</gene>
<dbReference type="InterPro" id="IPR051260">
    <property type="entry name" value="Diverse_substr_monoxygenases"/>
</dbReference>
<dbReference type="SUPFAM" id="SSF51679">
    <property type="entry name" value="Bacterial luciferase-like"/>
    <property type="match status" value="1"/>
</dbReference>
<sequence length="433" mass="48462">MKHLKLGYFLAGFGHHIASYRHADTQKNGGMNLQKIIEQAKIAEDAKFDFLFISDNLYIDKKTHPDLYSNFEPMALMSIIAMETQHLGLVVTASTSFSEPFLLARSFSTLDHVSNGRAGWNIVTSGVNDTAKNFSGITNIDHDLRYDQADEFLDISLKLWHSWKAVNDEHNESPSFNSNDLHPYPINYKGEFYSVKGPLNIDQSPQIYPLLIQAGSSKKGVAFAAKNAEVVFTAQNDMNDAIVFADHLKAQVKQERRSQQDVLVMPGIFPVIGETKEEAEANYKSLQDLIIPEMGLELLSSYLGGIDLSDYDLNTPFENIELKPSNSIQSRVDLIKDTAKKYKLTLEEVMKHVAGARGHHTIVGTAEDVADRMEQWFVNGAADGFNIMPPLNPTQFELFVDKVIPILQDRGLIQKAYGQGTLREKLGLSDNHI</sequence>
<keyword evidence="2 6" id="KW-0288">FMN</keyword>
<dbReference type="AlphaFoldDB" id="A0A2C6WK14"/>
<evidence type="ECO:0000259" key="7">
    <source>
        <dbReference type="Pfam" id="PF00296"/>
    </source>
</evidence>
<organism evidence="8 9">
    <name type="scientific">Staphylococcus edaphicus</name>
    <dbReference type="NCBI Taxonomy" id="1955013"/>
    <lineage>
        <taxon>Bacteria</taxon>
        <taxon>Bacillati</taxon>
        <taxon>Bacillota</taxon>
        <taxon>Bacilli</taxon>
        <taxon>Bacillales</taxon>
        <taxon>Staphylococcaceae</taxon>
        <taxon>Staphylococcus</taxon>
    </lineage>
</organism>
<dbReference type="InterPro" id="IPR036661">
    <property type="entry name" value="Luciferase-like_sf"/>
</dbReference>
<dbReference type="OrthoDB" id="3265338at2"/>